<dbReference type="AlphaFoldDB" id="A0A369VXR5"/>
<evidence type="ECO:0008006" key="3">
    <source>
        <dbReference type="Google" id="ProtNLM"/>
    </source>
</evidence>
<gene>
    <name evidence="1" type="ORF">DVW87_04440</name>
</gene>
<evidence type="ECO:0000313" key="2">
    <source>
        <dbReference type="Proteomes" id="UP000253918"/>
    </source>
</evidence>
<dbReference type="EMBL" id="QQNB01000001">
    <property type="protein sequence ID" value="RDE06923.1"/>
    <property type="molecule type" value="Genomic_DNA"/>
</dbReference>
<proteinExistence type="predicted"/>
<protein>
    <recommendedName>
        <fullName evidence="3">PD(D/E)XK endonuclease domain-containing protein</fullName>
    </recommendedName>
</protein>
<keyword evidence="2" id="KW-1185">Reference proteome</keyword>
<accession>A0A369VXR5</accession>
<name>A0A369VXR5_9SPHN</name>
<sequence length="136" mass="14797">MLTKLSSLQSGTLGELLAVARLNSLGHAAYISPEGAPGHDVIVVVAGRSLSIEVKTRQFLNRASEITRWPVDMKTKGDADFFLFIELDLRSLAPTFYLLTNAQARETYKNHVGGGSCIPPQVRQRVAPNDFSALNA</sequence>
<dbReference type="GO" id="GO:0003676">
    <property type="term" value="F:nucleic acid binding"/>
    <property type="evidence" value="ECO:0007669"/>
    <property type="project" value="InterPro"/>
</dbReference>
<reference evidence="1 2" key="1">
    <citation type="submission" date="2018-07" db="EMBL/GenBank/DDBJ databases">
        <title>a novel species of Sphingomonas isolated from the rhizosphere soil of Araceae plant.</title>
        <authorList>
            <person name="Zhiyong W."/>
            <person name="Qinglan Z."/>
            <person name="Zhiwei F."/>
            <person name="Ding X."/>
            <person name="Gejiao W."/>
            <person name="Shixue Z."/>
        </authorList>
    </citation>
    <scope>NUCLEOTIDE SEQUENCE [LARGE SCALE GENOMIC DNA]</scope>
    <source>
        <strain evidence="1 2">WZY 27</strain>
    </source>
</reference>
<organism evidence="1 2">
    <name type="scientific">Sphingomonas aracearum</name>
    <dbReference type="NCBI Taxonomy" id="2283317"/>
    <lineage>
        <taxon>Bacteria</taxon>
        <taxon>Pseudomonadati</taxon>
        <taxon>Pseudomonadota</taxon>
        <taxon>Alphaproteobacteria</taxon>
        <taxon>Sphingomonadales</taxon>
        <taxon>Sphingomonadaceae</taxon>
        <taxon>Sphingomonas</taxon>
    </lineage>
</organism>
<dbReference type="RefSeq" id="WP_114686503.1">
    <property type="nucleotide sequence ID" value="NZ_QQNB01000001.1"/>
</dbReference>
<dbReference type="OrthoDB" id="7847296at2"/>
<dbReference type="InterPro" id="IPR011856">
    <property type="entry name" value="tRNA_endonuc-like_dom_sf"/>
</dbReference>
<dbReference type="Gene3D" id="3.40.1350.10">
    <property type="match status" value="1"/>
</dbReference>
<comment type="caution">
    <text evidence="1">The sequence shown here is derived from an EMBL/GenBank/DDBJ whole genome shotgun (WGS) entry which is preliminary data.</text>
</comment>
<evidence type="ECO:0000313" key="1">
    <source>
        <dbReference type="EMBL" id="RDE06923.1"/>
    </source>
</evidence>
<dbReference type="Proteomes" id="UP000253918">
    <property type="component" value="Unassembled WGS sequence"/>
</dbReference>